<sequence length="514" mass="54256">MTAPAPALAAHSVTKTFGGTVALGGVELTVRGGTIHALLGGNGSGKSTLIKCLAGVHRADSGVVTVQGRTLELAGMAPPRARAAGLRFVHQDLGLFDDLTVAENFALESGFPLAAGGRIRWPALHRQVAAVLDDYDLRVRPRDVVGSLRPSQKTMVAVARALADQVATEHVLLLDEPTATLPEKESRELMAALRRRADRGQTIVLVSHRLGEVEHVADALTVLRDGRVVGEHSGPGLRAAEISALIAGERFAEPAHRTRSSHAGGPVLVTARLSAGGVHEVNLTVGRGEIVGLAGLAGAGKSTLLRAVFGDVPVTGGSMRLAGHPYAPRSPRDGLAAGVGLVPEDRHAEGVFADLTVRENASAPVLSRYWRHRLYLDRRSERRETEALVARHAVRADGIELPVGKLSGGNQQKLVLAARMRRDPSLLLLDEPTQGVDVMSRAEIYETLRDLAARGCGILVASTDLDELLLLCDRILLLAGGTVTGEFDPAATRRDEIASAVLGTEPPPSTSTRN</sequence>
<keyword evidence="2" id="KW-1003">Cell membrane</keyword>
<reference evidence="9" key="1">
    <citation type="journal article" date="2014" name="Int. J. Syst. Evol. Microbiol.">
        <title>Complete genome sequence of Corynebacterium casei LMG S-19264T (=DSM 44701T), isolated from a smear-ripened cheese.</title>
        <authorList>
            <consortium name="US DOE Joint Genome Institute (JGI-PGF)"/>
            <person name="Walter F."/>
            <person name="Albersmeier A."/>
            <person name="Kalinowski J."/>
            <person name="Ruckert C."/>
        </authorList>
    </citation>
    <scope>NUCLEOTIDE SEQUENCE</scope>
    <source>
        <strain evidence="9">CGMCC 4.7679</strain>
    </source>
</reference>
<feature type="domain" description="ABC transporter" evidence="8">
    <location>
        <begin position="8"/>
        <end position="250"/>
    </location>
</feature>
<evidence type="ECO:0000256" key="4">
    <source>
        <dbReference type="ARBA" id="ARBA00022741"/>
    </source>
</evidence>
<dbReference type="AlphaFoldDB" id="A0A8H9IMN8"/>
<dbReference type="EMBL" id="BNAV01000001">
    <property type="protein sequence ID" value="GHF34632.1"/>
    <property type="molecule type" value="Genomic_DNA"/>
</dbReference>
<keyword evidence="5" id="KW-0067">ATP-binding</keyword>
<gene>
    <name evidence="9" type="ORF">GCM10017566_04170</name>
</gene>
<evidence type="ECO:0000259" key="8">
    <source>
        <dbReference type="PROSITE" id="PS50893"/>
    </source>
</evidence>
<dbReference type="CDD" id="cd03216">
    <property type="entry name" value="ABC_Carb_Monos_I"/>
    <property type="match status" value="1"/>
</dbReference>
<organism evidence="9 10">
    <name type="scientific">Amycolatopsis bartoniae</name>
    <dbReference type="NCBI Taxonomy" id="941986"/>
    <lineage>
        <taxon>Bacteria</taxon>
        <taxon>Bacillati</taxon>
        <taxon>Actinomycetota</taxon>
        <taxon>Actinomycetes</taxon>
        <taxon>Pseudonocardiales</taxon>
        <taxon>Pseudonocardiaceae</taxon>
        <taxon>Amycolatopsis</taxon>
    </lineage>
</organism>
<dbReference type="InterPro" id="IPR050107">
    <property type="entry name" value="ABC_carbohydrate_import_ATPase"/>
</dbReference>
<keyword evidence="4" id="KW-0547">Nucleotide-binding</keyword>
<protein>
    <submittedName>
        <fullName evidence="9">Sugar ABC transporter</fullName>
    </submittedName>
</protein>
<feature type="domain" description="ABC transporter" evidence="8">
    <location>
        <begin position="256"/>
        <end position="505"/>
    </location>
</feature>
<evidence type="ECO:0000256" key="6">
    <source>
        <dbReference type="ARBA" id="ARBA00022967"/>
    </source>
</evidence>
<dbReference type="InterPro" id="IPR003593">
    <property type="entry name" value="AAA+_ATPase"/>
</dbReference>
<dbReference type="Pfam" id="PF00005">
    <property type="entry name" value="ABC_tran"/>
    <property type="match status" value="2"/>
</dbReference>
<name>A0A8H9IMN8_9PSEU</name>
<evidence type="ECO:0000313" key="9">
    <source>
        <dbReference type="EMBL" id="GHF34632.1"/>
    </source>
</evidence>
<dbReference type="PANTHER" id="PTHR43790:SF3">
    <property type="entry name" value="D-ALLOSE IMPORT ATP-BINDING PROTEIN ALSA-RELATED"/>
    <property type="match status" value="1"/>
</dbReference>
<dbReference type="GO" id="GO:0005524">
    <property type="term" value="F:ATP binding"/>
    <property type="evidence" value="ECO:0007669"/>
    <property type="project" value="UniProtKB-KW"/>
</dbReference>
<dbReference type="OrthoDB" id="3651648at2"/>
<evidence type="ECO:0000256" key="2">
    <source>
        <dbReference type="ARBA" id="ARBA00022475"/>
    </source>
</evidence>
<evidence type="ECO:0000256" key="1">
    <source>
        <dbReference type="ARBA" id="ARBA00022448"/>
    </source>
</evidence>
<dbReference type="InterPro" id="IPR003439">
    <property type="entry name" value="ABC_transporter-like_ATP-bd"/>
</dbReference>
<evidence type="ECO:0000256" key="7">
    <source>
        <dbReference type="ARBA" id="ARBA00023136"/>
    </source>
</evidence>
<evidence type="ECO:0000256" key="3">
    <source>
        <dbReference type="ARBA" id="ARBA00022597"/>
    </source>
</evidence>
<dbReference type="SMART" id="SM00382">
    <property type="entry name" value="AAA"/>
    <property type="match status" value="2"/>
</dbReference>
<proteinExistence type="predicted"/>
<keyword evidence="1" id="KW-0813">Transport</keyword>
<keyword evidence="3" id="KW-0762">Sugar transport</keyword>
<evidence type="ECO:0000256" key="5">
    <source>
        <dbReference type="ARBA" id="ARBA00022840"/>
    </source>
</evidence>
<dbReference type="Gene3D" id="3.40.50.300">
    <property type="entry name" value="P-loop containing nucleotide triphosphate hydrolases"/>
    <property type="match status" value="2"/>
</dbReference>
<evidence type="ECO:0000313" key="10">
    <source>
        <dbReference type="Proteomes" id="UP000658656"/>
    </source>
</evidence>
<dbReference type="PROSITE" id="PS50893">
    <property type="entry name" value="ABC_TRANSPORTER_2"/>
    <property type="match status" value="2"/>
</dbReference>
<dbReference type="Proteomes" id="UP000658656">
    <property type="component" value="Unassembled WGS sequence"/>
</dbReference>
<dbReference type="CDD" id="cd03215">
    <property type="entry name" value="ABC_Carb_Monos_II"/>
    <property type="match status" value="1"/>
</dbReference>
<dbReference type="InterPro" id="IPR027417">
    <property type="entry name" value="P-loop_NTPase"/>
</dbReference>
<dbReference type="RefSeq" id="WP_145939147.1">
    <property type="nucleotide sequence ID" value="NZ_BNAV01000001.1"/>
</dbReference>
<keyword evidence="6" id="KW-1278">Translocase</keyword>
<reference evidence="9" key="2">
    <citation type="submission" date="2020-09" db="EMBL/GenBank/DDBJ databases">
        <authorList>
            <person name="Sun Q."/>
            <person name="Zhou Y."/>
        </authorList>
    </citation>
    <scope>NUCLEOTIDE SEQUENCE</scope>
    <source>
        <strain evidence="9">CGMCC 4.7679</strain>
    </source>
</reference>
<comment type="caution">
    <text evidence="9">The sequence shown here is derived from an EMBL/GenBank/DDBJ whole genome shotgun (WGS) entry which is preliminary data.</text>
</comment>
<accession>A0A8H9IMN8</accession>
<dbReference type="SUPFAM" id="SSF52540">
    <property type="entry name" value="P-loop containing nucleoside triphosphate hydrolases"/>
    <property type="match status" value="2"/>
</dbReference>
<keyword evidence="7" id="KW-0472">Membrane</keyword>
<keyword evidence="10" id="KW-1185">Reference proteome</keyword>
<dbReference type="GO" id="GO:0016887">
    <property type="term" value="F:ATP hydrolysis activity"/>
    <property type="evidence" value="ECO:0007669"/>
    <property type="project" value="InterPro"/>
</dbReference>
<dbReference type="PANTHER" id="PTHR43790">
    <property type="entry name" value="CARBOHYDRATE TRANSPORT ATP-BINDING PROTEIN MG119-RELATED"/>
    <property type="match status" value="1"/>
</dbReference>